<name>A0A4R5DRD4_9BACT</name>
<evidence type="ECO:0000313" key="1">
    <source>
        <dbReference type="EMBL" id="TDE14854.1"/>
    </source>
</evidence>
<dbReference type="Gene3D" id="1.50.10.100">
    <property type="entry name" value="Chondroitin AC/alginate lyase"/>
    <property type="match status" value="1"/>
</dbReference>
<sequence length="640" mass="71093">MKRSMICRLGLWLTFTLVLLITDSSLQAQGLPSALKPLDEQRISEIVLLLEDQPSGFGQPCTNRKVWDKLLKSGEYDLFLKNMERFSFPAFSKADYFSLSDGSATSSGRGLQMMRDRAKGLSELTWAECLQNKGRYIRQIQEGLKDILAQKSWVSPRNDFKFKNYNSIEYSVELTSALYAHTIAQTLYLLGDKLDSSLKKQAIEALQKRVFDPVLDKIRTQNDSAENRFLQMTNNYNHVCLSGVVGAALAVLEDKKQRAVFTYIGEYYSKNGLEGFGDDGYCSEGVGYYNYGFGHYILLRENIWQATKGKIDLFAIEKVKKIAGFIPGLEIINGVYPAISDSKPGVQPDASIMRYLNRNFGLGLEKYDTVSVLGNTDDNRNDVMMVFPNSSDAKPKRISAPSAPAALRYFFEKTGVLISRPTPGSICQIGVAFKGGNNKEHHNHNDVGSYTIVSGKEIMAGDPGSIPYTADIFTEKFRYTYKTIGSFGHPVPLVAGKQQQAGSQSKAVTIGKDFTTGYDDLVLDIGSAYPESGLQKLHRSMHYDRSGKGIVLVTDDFAFNKAERFESAVITRANWKKTSDSSMVLSQGKEKMLVTFSCPGNQLSVRSEEITEGGAVYSRIGLYTVKPIISGKLTVSYKPL</sequence>
<dbReference type="EMBL" id="SMFL01000005">
    <property type="protein sequence ID" value="TDE14854.1"/>
    <property type="molecule type" value="Genomic_DNA"/>
</dbReference>
<dbReference type="Gene3D" id="2.70.98.70">
    <property type="match status" value="1"/>
</dbReference>
<gene>
    <name evidence="1" type="ORF">E0F88_16885</name>
</gene>
<accession>A0A4R5DRD4</accession>
<evidence type="ECO:0000313" key="2">
    <source>
        <dbReference type="Proteomes" id="UP000294850"/>
    </source>
</evidence>
<dbReference type="PANTHER" id="PTHR38045:SF1">
    <property type="entry name" value="HEPARINASE II_III-LIKE PROTEIN"/>
    <property type="match status" value="1"/>
</dbReference>
<dbReference type="InterPro" id="IPR008929">
    <property type="entry name" value="Chondroitin_lyas"/>
</dbReference>
<dbReference type="OrthoDB" id="9793856at2"/>
<dbReference type="Proteomes" id="UP000294850">
    <property type="component" value="Unassembled WGS sequence"/>
</dbReference>
<reference evidence="1 2" key="1">
    <citation type="submission" date="2019-03" db="EMBL/GenBank/DDBJ databases">
        <title>Dyadobacter AR-3-6 sp. nov., isolated from arctic soil.</title>
        <authorList>
            <person name="Chaudhary D.K."/>
        </authorList>
    </citation>
    <scope>NUCLEOTIDE SEQUENCE [LARGE SCALE GENOMIC DNA]</scope>
    <source>
        <strain evidence="1 2">AR-3-6</strain>
    </source>
</reference>
<organism evidence="1 2">
    <name type="scientific">Dyadobacter psychrotolerans</name>
    <dbReference type="NCBI Taxonomy" id="2541721"/>
    <lineage>
        <taxon>Bacteria</taxon>
        <taxon>Pseudomonadati</taxon>
        <taxon>Bacteroidota</taxon>
        <taxon>Cytophagia</taxon>
        <taxon>Cytophagales</taxon>
        <taxon>Spirosomataceae</taxon>
        <taxon>Dyadobacter</taxon>
    </lineage>
</organism>
<dbReference type="AlphaFoldDB" id="A0A4R5DRD4"/>
<dbReference type="RefSeq" id="WP_131959438.1">
    <property type="nucleotide sequence ID" value="NZ_SMFL01000005.1"/>
</dbReference>
<dbReference type="PANTHER" id="PTHR38045">
    <property type="entry name" value="CHROMOSOME 1, WHOLE GENOME SHOTGUN SEQUENCE"/>
    <property type="match status" value="1"/>
</dbReference>
<evidence type="ECO:0008006" key="3">
    <source>
        <dbReference type="Google" id="ProtNLM"/>
    </source>
</evidence>
<comment type="caution">
    <text evidence="1">The sequence shown here is derived from an EMBL/GenBank/DDBJ whole genome shotgun (WGS) entry which is preliminary data.</text>
</comment>
<protein>
    <recommendedName>
        <fullName evidence="3">Heparinase</fullName>
    </recommendedName>
</protein>
<proteinExistence type="predicted"/>
<keyword evidence="2" id="KW-1185">Reference proteome</keyword>